<dbReference type="Proteomes" id="UP001314170">
    <property type="component" value="Unassembled WGS sequence"/>
</dbReference>
<gene>
    <name evidence="2" type="ORF">DCAF_LOCUS16110</name>
</gene>
<proteinExistence type="predicted"/>
<dbReference type="AlphaFoldDB" id="A0AAV1S097"/>
<organism evidence="2 3">
    <name type="scientific">Dovyalis caffra</name>
    <dbReference type="NCBI Taxonomy" id="77055"/>
    <lineage>
        <taxon>Eukaryota</taxon>
        <taxon>Viridiplantae</taxon>
        <taxon>Streptophyta</taxon>
        <taxon>Embryophyta</taxon>
        <taxon>Tracheophyta</taxon>
        <taxon>Spermatophyta</taxon>
        <taxon>Magnoliopsida</taxon>
        <taxon>eudicotyledons</taxon>
        <taxon>Gunneridae</taxon>
        <taxon>Pentapetalae</taxon>
        <taxon>rosids</taxon>
        <taxon>fabids</taxon>
        <taxon>Malpighiales</taxon>
        <taxon>Salicaceae</taxon>
        <taxon>Flacourtieae</taxon>
        <taxon>Dovyalis</taxon>
    </lineage>
</organism>
<sequence>MALVSDRSLEMGTVKIASTKHFSTEVKVEKGRRLRRSIPSPPPPKPNRLGRWRWVIPPTSVVQAYDTADQQAALETTSSRNWNFAHKLKSAYPLEKLRGNGKYTKEKLEGTRPGYHQIYQPSTGIKIILALDSSDRQSGTVKIASTKHFSADEMVKPDRRLGRPTPPSPNPNTFRHYDTPPANRNPRHRLSPPPPMAL</sequence>
<evidence type="ECO:0000313" key="3">
    <source>
        <dbReference type="Proteomes" id="UP001314170"/>
    </source>
</evidence>
<protein>
    <submittedName>
        <fullName evidence="2">Uncharacterized protein</fullName>
    </submittedName>
</protein>
<feature type="compositionally biased region" description="Basic and acidic residues" evidence="1">
    <location>
        <begin position="150"/>
        <end position="161"/>
    </location>
</feature>
<keyword evidence="3" id="KW-1185">Reference proteome</keyword>
<evidence type="ECO:0000256" key="1">
    <source>
        <dbReference type="SAM" id="MobiDB-lite"/>
    </source>
</evidence>
<comment type="caution">
    <text evidence="2">The sequence shown here is derived from an EMBL/GenBank/DDBJ whole genome shotgun (WGS) entry which is preliminary data.</text>
</comment>
<dbReference type="EMBL" id="CAWUPB010001160">
    <property type="protein sequence ID" value="CAK7341093.1"/>
    <property type="molecule type" value="Genomic_DNA"/>
</dbReference>
<evidence type="ECO:0000313" key="2">
    <source>
        <dbReference type="EMBL" id="CAK7341093.1"/>
    </source>
</evidence>
<accession>A0AAV1S097</accession>
<name>A0AAV1S097_9ROSI</name>
<feature type="region of interest" description="Disordered" evidence="1">
    <location>
        <begin position="150"/>
        <end position="198"/>
    </location>
</feature>
<reference evidence="2 3" key="1">
    <citation type="submission" date="2024-01" db="EMBL/GenBank/DDBJ databases">
        <authorList>
            <person name="Waweru B."/>
        </authorList>
    </citation>
    <scope>NUCLEOTIDE SEQUENCE [LARGE SCALE GENOMIC DNA]</scope>
</reference>